<dbReference type="OrthoDB" id="6758483at2"/>
<organism evidence="4 5">
    <name type="scientific">Dankookia rubra</name>
    <dbReference type="NCBI Taxonomy" id="1442381"/>
    <lineage>
        <taxon>Bacteria</taxon>
        <taxon>Pseudomonadati</taxon>
        <taxon>Pseudomonadota</taxon>
        <taxon>Alphaproteobacteria</taxon>
        <taxon>Acetobacterales</taxon>
        <taxon>Roseomonadaceae</taxon>
        <taxon>Dankookia</taxon>
    </lineage>
</organism>
<dbReference type="GO" id="GO:0016020">
    <property type="term" value="C:membrane"/>
    <property type="evidence" value="ECO:0007669"/>
    <property type="project" value="InterPro"/>
</dbReference>
<sequence>MWRTGHSVSGKSRSLHPSGCRLLFRCTIVQQDPGASAPVRSVVGVASCQGGRWVKGTAGRVRRVRRIEMRKILLGTTAVVGAALLAPSFAAAQEAPTVRIGGFFRAYYGYTQQTGRNSTAPGATGSTLPTGVAGATGNLPPDAPGGNQARLSKNDFSTDGEVHVFVNGKTANGLSYGAVIEMAFNQQEGRNIVQQRSSTGKTTASIDEWYAFVASPTWGQVRFGDEDGPVGGLMNSGVITNFGTGGVYGDRESFVTRQANDRTTTSPGSLGDATKIIYLSPQFFGFDFGASFAFNYNEGEDTGCSTNQSSGYCDSSYAFTGASGVGIAAAGPNFSARRNEYQGAARWRGSLAGVGLSVTGGYVGAGAARELTPVAGTQARVFNNLNVYQVGAQATAYGLTVGAQYEHGDSNFFWGNTFRGDRPMDQFFAGASYTAGPFTFGGNYVMQTVEGASRSAFSGPAADAGSKSGLVASTAAPGSAGFGAGLMRRLGYGIGGNYRIAPGMDIVAEYSSYTVAERGRDLNPSNPGTQDKATAKVFILGTRIAF</sequence>
<feature type="region of interest" description="Disordered" evidence="1">
    <location>
        <begin position="116"/>
        <end position="154"/>
    </location>
</feature>
<dbReference type="Pfam" id="PF13609">
    <property type="entry name" value="Porin_4"/>
    <property type="match status" value="1"/>
</dbReference>
<keyword evidence="2" id="KW-0812">Transmembrane</keyword>
<dbReference type="SUPFAM" id="SSF56935">
    <property type="entry name" value="Porins"/>
    <property type="match status" value="1"/>
</dbReference>
<reference evidence="4 5" key="1">
    <citation type="journal article" date="2016" name="J. Microbiol.">
        <title>Dankookia rubra gen. nov., sp. nov., an alphaproteobacterium isolated from sediment of a shallow stream.</title>
        <authorList>
            <person name="Kim W.H."/>
            <person name="Kim D.H."/>
            <person name="Kang K."/>
            <person name="Ahn T.Y."/>
        </authorList>
    </citation>
    <scope>NUCLEOTIDE SEQUENCE [LARGE SCALE GENOMIC DNA]</scope>
    <source>
        <strain evidence="4 5">JCM30602</strain>
    </source>
</reference>
<dbReference type="GO" id="GO:0015288">
    <property type="term" value="F:porin activity"/>
    <property type="evidence" value="ECO:0007669"/>
    <property type="project" value="InterPro"/>
</dbReference>
<evidence type="ECO:0000256" key="1">
    <source>
        <dbReference type="SAM" id="MobiDB-lite"/>
    </source>
</evidence>
<dbReference type="InterPro" id="IPR023614">
    <property type="entry name" value="Porin_dom_sf"/>
</dbReference>
<accession>A0A4R5QFI2</accession>
<keyword evidence="2" id="KW-0472">Membrane</keyword>
<keyword evidence="5" id="KW-1185">Reference proteome</keyword>
<feature type="compositionally biased region" description="Polar residues" evidence="1">
    <location>
        <begin position="116"/>
        <end position="129"/>
    </location>
</feature>
<evidence type="ECO:0000259" key="3">
    <source>
        <dbReference type="Pfam" id="PF13609"/>
    </source>
</evidence>
<name>A0A4R5QFI2_9PROT</name>
<keyword evidence="2" id="KW-1133">Transmembrane helix</keyword>
<evidence type="ECO:0000313" key="5">
    <source>
        <dbReference type="Proteomes" id="UP000295096"/>
    </source>
</evidence>
<evidence type="ECO:0000256" key="2">
    <source>
        <dbReference type="SAM" id="Phobius"/>
    </source>
</evidence>
<evidence type="ECO:0000313" key="4">
    <source>
        <dbReference type="EMBL" id="TDH61653.1"/>
    </source>
</evidence>
<feature type="transmembrane region" description="Helical" evidence="2">
    <location>
        <begin position="72"/>
        <end position="90"/>
    </location>
</feature>
<comment type="caution">
    <text evidence="4">The sequence shown here is derived from an EMBL/GenBank/DDBJ whole genome shotgun (WGS) entry which is preliminary data.</text>
</comment>
<dbReference type="InterPro" id="IPR033900">
    <property type="entry name" value="Gram_neg_porin_domain"/>
</dbReference>
<proteinExistence type="predicted"/>
<dbReference type="AlphaFoldDB" id="A0A4R5QFI2"/>
<dbReference type="Gene3D" id="2.40.160.10">
    <property type="entry name" value="Porin"/>
    <property type="match status" value="1"/>
</dbReference>
<gene>
    <name evidence="4" type="ORF">E2C06_16130</name>
</gene>
<dbReference type="Proteomes" id="UP000295096">
    <property type="component" value="Unassembled WGS sequence"/>
</dbReference>
<protein>
    <submittedName>
        <fullName evidence="4">Porin</fullName>
    </submittedName>
</protein>
<feature type="domain" description="Porin" evidence="3">
    <location>
        <begin position="82"/>
        <end position="513"/>
    </location>
</feature>
<dbReference type="EMBL" id="SMSJ01000019">
    <property type="protein sequence ID" value="TDH61653.1"/>
    <property type="molecule type" value="Genomic_DNA"/>
</dbReference>